<name>A0ABM5GL54_9SAUR</name>
<feature type="domain" description="Cadherin" evidence="8">
    <location>
        <begin position="582"/>
        <end position="699"/>
    </location>
</feature>
<dbReference type="RefSeq" id="XP_072858388.1">
    <property type="nucleotide sequence ID" value="XM_073002287.1"/>
</dbReference>
<dbReference type="CDD" id="cd11304">
    <property type="entry name" value="Cadherin_repeat"/>
    <property type="match status" value="6"/>
</dbReference>
<evidence type="ECO:0000256" key="7">
    <source>
        <dbReference type="SAM" id="Phobius"/>
    </source>
</evidence>
<dbReference type="SMART" id="SM00112">
    <property type="entry name" value="CA"/>
    <property type="match status" value="6"/>
</dbReference>
<feature type="transmembrane region" description="Helical" evidence="7">
    <location>
        <begin position="715"/>
        <end position="742"/>
    </location>
</feature>
<feature type="region of interest" description="Disordered" evidence="6">
    <location>
        <begin position="833"/>
        <end position="890"/>
    </location>
</feature>
<evidence type="ECO:0000313" key="10">
    <source>
        <dbReference type="RefSeq" id="XP_072858388.1"/>
    </source>
</evidence>
<feature type="domain" description="Cadherin" evidence="8">
    <location>
        <begin position="152"/>
        <end position="251"/>
    </location>
</feature>
<dbReference type="InterPro" id="IPR015919">
    <property type="entry name" value="Cadherin-like_sf"/>
</dbReference>
<feature type="domain" description="Cadherin" evidence="8">
    <location>
        <begin position="47"/>
        <end position="147"/>
    </location>
</feature>
<comment type="subcellular location">
    <subcellularLocation>
        <location evidence="1">Membrane</location>
    </subcellularLocation>
</comment>
<dbReference type="Proteomes" id="UP001652642">
    <property type="component" value="Chromosome 5"/>
</dbReference>
<keyword evidence="3 5" id="KW-0106">Calcium</keyword>
<dbReference type="Gene3D" id="2.60.40.60">
    <property type="entry name" value="Cadherins"/>
    <property type="match status" value="6"/>
</dbReference>
<dbReference type="PROSITE" id="PS00232">
    <property type="entry name" value="CADHERIN_1"/>
    <property type="match status" value="1"/>
</dbReference>
<dbReference type="InterPro" id="IPR002126">
    <property type="entry name" value="Cadherin-like_dom"/>
</dbReference>
<feature type="domain" description="Cadherin" evidence="8">
    <location>
        <begin position="364"/>
        <end position="474"/>
    </location>
</feature>
<proteinExistence type="predicted"/>
<evidence type="ECO:0000313" key="9">
    <source>
        <dbReference type="Proteomes" id="UP001652642"/>
    </source>
</evidence>
<dbReference type="InterPro" id="IPR039808">
    <property type="entry name" value="Cadherin"/>
</dbReference>
<keyword evidence="7" id="KW-0812">Transmembrane</keyword>
<evidence type="ECO:0000256" key="1">
    <source>
        <dbReference type="ARBA" id="ARBA00004370"/>
    </source>
</evidence>
<organism evidence="9 10">
    <name type="scientific">Pogona vitticeps</name>
    <name type="common">central bearded dragon</name>
    <dbReference type="NCBI Taxonomy" id="103695"/>
    <lineage>
        <taxon>Eukaryota</taxon>
        <taxon>Metazoa</taxon>
        <taxon>Chordata</taxon>
        <taxon>Craniata</taxon>
        <taxon>Vertebrata</taxon>
        <taxon>Euteleostomi</taxon>
        <taxon>Lepidosauria</taxon>
        <taxon>Squamata</taxon>
        <taxon>Bifurcata</taxon>
        <taxon>Unidentata</taxon>
        <taxon>Episquamata</taxon>
        <taxon>Toxicofera</taxon>
        <taxon>Iguania</taxon>
        <taxon>Acrodonta</taxon>
        <taxon>Agamidae</taxon>
        <taxon>Amphibolurinae</taxon>
        <taxon>Pogona</taxon>
    </lineage>
</organism>
<accession>A0ABM5GL54</accession>
<evidence type="ECO:0000259" key="8">
    <source>
        <dbReference type="PROSITE" id="PS50268"/>
    </source>
</evidence>
<dbReference type="PROSITE" id="PS50268">
    <property type="entry name" value="CADHERIN_2"/>
    <property type="match status" value="6"/>
</dbReference>
<dbReference type="InterPro" id="IPR020894">
    <property type="entry name" value="Cadherin_CS"/>
</dbReference>
<evidence type="ECO:0000256" key="4">
    <source>
        <dbReference type="ARBA" id="ARBA00023136"/>
    </source>
</evidence>
<feature type="domain" description="Cadherin" evidence="8">
    <location>
        <begin position="252"/>
        <end position="363"/>
    </location>
</feature>
<keyword evidence="9" id="KW-1185">Reference proteome</keyword>
<dbReference type="PRINTS" id="PR00205">
    <property type="entry name" value="CADHERIN"/>
</dbReference>
<dbReference type="Pfam" id="PF00028">
    <property type="entry name" value="Cadherin"/>
    <property type="match status" value="3"/>
</dbReference>
<dbReference type="GeneID" id="110080946"/>
<dbReference type="PANTHER" id="PTHR24027">
    <property type="entry name" value="CADHERIN-23"/>
    <property type="match status" value="1"/>
</dbReference>
<dbReference type="SUPFAM" id="SSF49313">
    <property type="entry name" value="Cadherin-like"/>
    <property type="match status" value="6"/>
</dbReference>
<keyword evidence="7" id="KW-1133">Transmembrane helix</keyword>
<dbReference type="PANTHER" id="PTHR24027:SF439">
    <property type="entry name" value="CADHERIN-RELATED FAMILY MEMBER 3"/>
    <property type="match status" value="1"/>
</dbReference>
<feature type="domain" description="Cadherin" evidence="8">
    <location>
        <begin position="475"/>
        <end position="581"/>
    </location>
</feature>
<reference evidence="10" key="1">
    <citation type="submission" date="2025-08" db="UniProtKB">
        <authorList>
            <consortium name="RefSeq"/>
        </authorList>
    </citation>
    <scope>IDENTIFICATION</scope>
</reference>
<keyword evidence="4 7" id="KW-0472">Membrane</keyword>
<evidence type="ECO:0000256" key="6">
    <source>
        <dbReference type="SAM" id="MobiDB-lite"/>
    </source>
</evidence>
<keyword evidence="2" id="KW-0677">Repeat</keyword>
<sequence length="890" mass="98017">MRDCLIMDDHLVRKTQNMLCLSFIIFLGELSGGRTVSFAGLPGTGNVSENAPRGTVVYTFTVNLTPNISVQTDYPTIINSNPITKAFAINSDPSLLYKVVTTGDLNLDYETMPPRFELQILVYDTAGAKDLQILTVQLLDENEPPVFQGNIATQTVEVYILESTPSRLIYEVNVNDPEIATSTEIMYSLTPESLPFNISTTGTIYSLKEFDYEKDPHSYILNITARDSLGLSTSRIVIVSIINTNDERPYFTMEKRVFSIPEESTPGYVVVANITVEDPDGEGFIHSRRFSINNPKAFPNFAIDPVYGTVLVAKRIDCDASPFKEERNISLILHVVDSPSGTQSDTTEIIITIEDVNDNPPECNLYNYRLVIAETAPPGSVVLNLKNSCHDIDAESPNNLFNFTELSGVGSSKFSQDPPGSGEIKLTGTVDLENGTLEEYTLNIVVQDIVPPYYAKNIYIYVKIQPVNEFDPVFSSPSYVFNVSETTASGSSIGNVYATDKDIPFTGITYSILAGGGTNDITEIFWIDPAKGSVNIVAKLDYDKTETPMYFTVQASDNEHKTAIASVTVNVLAANDEPPICLPNSYLLEVPVDQTAGTNIADFAIRCTDLDSSPRSFLYSINSGNINNHFTFSPSAGSNVSRLLLASPFDYEGGLDQIWEYRLLIFVTDNNLPTTNIQTGTVTLTIKVIPNPTTVVPTTPGITLVTSRENVYSALAWYVPFIISLGGLLLLGLLGYLLYFLAKYVRTHCPPKPKADKKPLKIKIMLHFSPIEKKKPKKEVVWEMTNINTVFDGEARDPVTGKWYEYNSKSGARRWKDKNMPSNLEAKAPVAQVAALEKTSDSSQGNLSRTEGKTSGGKLGEPNQKTPKPLEKKTDQNSNQQKPKEGSLGL</sequence>
<gene>
    <name evidence="10" type="primary">CDHR3</name>
</gene>
<evidence type="ECO:0000256" key="3">
    <source>
        <dbReference type="ARBA" id="ARBA00022837"/>
    </source>
</evidence>
<evidence type="ECO:0000256" key="5">
    <source>
        <dbReference type="PROSITE-ProRule" id="PRU00043"/>
    </source>
</evidence>
<evidence type="ECO:0000256" key="2">
    <source>
        <dbReference type="ARBA" id="ARBA00022737"/>
    </source>
</evidence>
<protein>
    <submittedName>
        <fullName evidence="10">Cadherin-related family member 3</fullName>
    </submittedName>
</protein>